<protein>
    <submittedName>
        <fullName evidence="2">Uncharacterized protein</fullName>
    </submittedName>
</protein>
<proteinExistence type="predicted"/>
<reference evidence="2 3" key="1">
    <citation type="submission" date="2019-02" db="EMBL/GenBank/DDBJ databases">
        <title>Deep-cultivation of Planctomycetes and their phenomic and genomic characterization uncovers novel biology.</title>
        <authorList>
            <person name="Wiegand S."/>
            <person name="Jogler M."/>
            <person name="Boedeker C."/>
            <person name="Pinto D."/>
            <person name="Vollmers J."/>
            <person name="Rivas-Marin E."/>
            <person name="Kohn T."/>
            <person name="Peeters S.H."/>
            <person name="Heuer A."/>
            <person name="Rast P."/>
            <person name="Oberbeckmann S."/>
            <person name="Bunk B."/>
            <person name="Jeske O."/>
            <person name="Meyerdierks A."/>
            <person name="Storesund J.E."/>
            <person name="Kallscheuer N."/>
            <person name="Luecker S."/>
            <person name="Lage O.M."/>
            <person name="Pohl T."/>
            <person name="Merkel B.J."/>
            <person name="Hornburger P."/>
            <person name="Mueller R.-W."/>
            <person name="Bruemmer F."/>
            <person name="Labrenz M."/>
            <person name="Spormann A.M."/>
            <person name="Op den Camp H."/>
            <person name="Overmann J."/>
            <person name="Amann R."/>
            <person name="Jetten M.S.M."/>
            <person name="Mascher T."/>
            <person name="Medema M.H."/>
            <person name="Devos D.P."/>
            <person name="Kaster A.-K."/>
            <person name="Ovreas L."/>
            <person name="Rohde M."/>
            <person name="Galperin M.Y."/>
            <person name="Jogler C."/>
        </authorList>
    </citation>
    <scope>NUCLEOTIDE SEQUENCE [LARGE SCALE GENOMIC DNA]</scope>
    <source>
        <strain evidence="2 3">Mal4</strain>
    </source>
</reference>
<keyword evidence="3" id="KW-1185">Reference proteome</keyword>
<dbReference type="KEGG" id="mri:Mal4_35320"/>
<dbReference type="AlphaFoldDB" id="A0A517Z9N0"/>
<gene>
    <name evidence="2" type="ORF">Mal4_35320</name>
</gene>
<organism evidence="2 3">
    <name type="scientific">Maioricimonas rarisocia</name>
    <dbReference type="NCBI Taxonomy" id="2528026"/>
    <lineage>
        <taxon>Bacteria</taxon>
        <taxon>Pseudomonadati</taxon>
        <taxon>Planctomycetota</taxon>
        <taxon>Planctomycetia</taxon>
        <taxon>Planctomycetales</taxon>
        <taxon>Planctomycetaceae</taxon>
        <taxon>Maioricimonas</taxon>
    </lineage>
</organism>
<dbReference type="RefSeq" id="WP_145370403.1">
    <property type="nucleotide sequence ID" value="NZ_CP036275.1"/>
</dbReference>
<feature type="region of interest" description="Disordered" evidence="1">
    <location>
        <begin position="211"/>
        <end position="230"/>
    </location>
</feature>
<accession>A0A517Z9N0</accession>
<evidence type="ECO:0000313" key="3">
    <source>
        <dbReference type="Proteomes" id="UP000320496"/>
    </source>
</evidence>
<dbReference type="Proteomes" id="UP000320496">
    <property type="component" value="Chromosome"/>
</dbReference>
<feature type="region of interest" description="Disordered" evidence="1">
    <location>
        <begin position="147"/>
        <end position="204"/>
    </location>
</feature>
<sequence length="230" mass="25869">MHHRTLRDVVGDSGESQDSDAWRRLLGGRARYNRQRQQIAESRREAILMWLLRHRKWMWCVSFGEFLEVDRIIVRHGDAAAIARALGVGRATVCRDLSALQATEPWAFGSRCCRVDYADYMAGWRYAHRHGWDNVQPDSNLRFAAKQNGPRGRVQRAAAQAMGPTISESTAPPAPQQDVNPSVAPDDFLEPTPPPPDGDPTDHFIRLLEHNCAHAEKPKPPRRVPAVVTG</sequence>
<name>A0A517Z9N0_9PLAN</name>
<evidence type="ECO:0000313" key="2">
    <source>
        <dbReference type="EMBL" id="QDU39195.1"/>
    </source>
</evidence>
<evidence type="ECO:0000256" key="1">
    <source>
        <dbReference type="SAM" id="MobiDB-lite"/>
    </source>
</evidence>
<dbReference type="EMBL" id="CP036275">
    <property type="protein sequence ID" value="QDU39195.1"/>
    <property type="molecule type" value="Genomic_DNA"/>
</dbReference>